<evidence type="ECO:0000313" key="3">
    <source>
        <dbReference type="Proteomes" id="UP001150569"/>
    </source>
</evidence>
<dbReference type="Proteomes" id="UP001150569">
    <property type="component" value="Unassembled WGS sequence"/>
</dbReference>
<dbReference type="EMBL" id="JANBPT010000111">
    <property type="protein sequence ID" value="KAJ1927576.1"/>
    <property type="molecule type" value="Genomic_DNA"/>
</dbReference>
<organism evidence="2 3">
    <name type="scientific">Tieghemiomyces parasiticus</name>
    <dbReference type="NCBI Taxonomy" id="78921"/>
    <lineage>
        <taxon>Eukaryota</taxon>
        <taxon>Fungi</taxon>
        <taxon>Fungi incertae sedis</taxon>
        <taxon>Zoopagomycota</taxon>
        <taxon>Kickxellomycotina</taxon>
        <taxon>Dimargaritomycetes</taxon>
        <taxon>Dimargaritales</taxon>
        <taxon>Dimargaritaceae</taxon>
        <taxon>Tieghemiomyces</taxon>
    </lineage>
</organism>
<keyword evidence="3" id="KW-1185">Reference proteome</keyword>
<dbReference type="AlphaFoldDB" id="A0A9W8E0S0"/>
<name>A0A9W8E0S0_9FUNG</name>
<evidence type="ECO:0000313" key="2">
    <source>
        <dbReference type="EMBL" id="KAJ1927576.1"/>
    </source>
</evidence>
<protein>
    <submittedName>
        <fullName evidence="2">Uncharacterized protein</fullName>
    </submittedName>
</protein>
<evidence type="ECO:0000256" key="1">
    <source>
        <dbReference type="SAM" id="MobiDB-lite"/>
    </source>
</evidence>
<feature type="compositionally biased region" description="Polar residues" evidence="1">
    <location>
        <begin position="109"/>
        <end position="123"/>
    </location>
</feature>
<comment type="caution">
    <text evidence="2">The sequence shown here is derived from an EMBL/GenBank/DDBJ whole genome shotgun (WGS) entry which is preliminary data.</text>
</comment>
<feature type="region of interest" description="Disordered" evidence="1">
    <location>
        <begin position="106"/>
        <end position="132"/>
    </location>
</feature>
<reference evidence="2" key="1">
    <citation type="submission" date="2022-07" db="EMBL/GenBank/DDBJ databases">
        <title>Phylogenomic reconstructions and comparative analyses of Kickxellomycotina fungi.</title>
        <authorList>
            <person name="Reynolds N.K."/>
            <person name="Stajich J.E."/>
            <person name="Barry K."/>
            <person name="Grigoriev I.V."/>
            <person name="Crous P."/>
            <person name="Smith M.E."/>
        </authorList>
    </citation>
    <scope>NUCLEOTIDE SEQUENCE</scope>
    <source>
        <strain evidence="2">RSA 861</strain>
    </source>
</reference>
<accession>A0A9W8E0S0</accession>
<proteinExistence type="predicted"/>
<gene>
    <name evidence="2" type="ORF">IWQ60_002795</name>
</gene>
<sequence>MYDTFRTLETIQLYREHYFPAIFPTTDDMAASKPPLAVAAPSTPVQLRTPGFSQQDWADELTTSPYRGASPHIARLYGLPTAPPPNQSQGGLIRHPSRFVEALLADDQPSGSRPPQASVQTVQPAAPNATSAAATDTTMDFFDDLDDTDFEAIDQATDIAQLNLNTHSRQVEVEAAIRAAADRGESLVNLRRRFVELGDTGLNDVLDQVSHWSHPDWLKARGLHSGHHLTLVFGN</sequence>